<proteinExistence type="predicted"/>
<name>A0AAV7VZB4_PLEWA</name>
<comment type="caution">
    <text evidence="1">The sequence shown here is derived from an EMBL/GenBank/DDBJ whole genome shotgun (WGS) entry which is preliminary data.</text>
</comment>
<accession>A0AAV7VZB4</accession>
<evidence type="ECO:0000313" key="1">
    <source>
        <dbReference type="EMBL" id="KAJ1205751.1"/>
    </source>
</evidence>
<feature type="non-terminal residue" evidence="1">
    <location>
        <position position="79"/>
    </location>
</feature>
<gene>
    <name evidence="1" type="ORF">NDU88_001178</name>
</gene>
<evidence type="ECO:0000313" key="2">
    <source>
        <dbReference type="Proteomes" id="UP001066276"/>
    </source>
</evidence>
<dbReference type="AlphaFoldDB" id="A0AAV7VZB4"/>
<organism evidence="1 2">
    <name type="scientific">Pleurodeles waltl</name>
    <name type="common">Iberian ribbed newt</name>
    <dbReference type="NCBI Taxonomy" id="8319"/>
    <lineage>
        <taxon>Eukaryota</taxon>
        <taxon>Metazoa</taxon>
        <taxon>Chordata</taxon>
        <taxon>Craniata</taxon>
        <taxon>Vertebrata</taxon>
        <taxon>Euteleostomi</taxon>
        <taxon>Amphibia</taxon>
        <taxon>Batrachia</taxon>
        <taxon>Caudata</taxon>
        <taxon>Salamandroidea</taxon>
        <taxon>Salamandridae</taxon>
        <taxon>Pleurodelinae</taxon>
        <taxon>Pleurodeles</taxon>
    </lineage>
</organism>
<dbReference type="Proteomes" id="UP001066276">
    <property type="component" value="Chromosome 1_2"/>
</dbReference>
<sequence>RHHFPFPFNRVTLKCTLRHIPILRLSHRVTHTHLLTQDTITNLWRRGGIVTRNFIFQPFRPSFLTSLTVNVDFIPPRSL</sequence>
<feature type="non-terminal residue" evidence="1">
    <location>
        <position position="1"/>
    </location>
</feature>
<dbReference type="EMBL" id="JANPWB010000002">
    <property type="protein sequence ID" value="KAJ1205751.1"/>
    <property type="molecule type" value="Genomic_DNA"/>
</dbReference>
<reference evidence="1" key="1">
    <citation type="journal article" date="2022" name="bioRxiv">
        <title>Sequencing and chromosome-scale assembly of the giantPleurodeles waltlgenome.</title>
        <authorList>
            <person name="Brown T."/>
            <person name="Elewa A."/>
            <person name="Iarovenko S."/>
            <person name="Subramanian E."/>
            <person name="Araus A.J."/>
            <person name="Petzold A."/>
            <person name="Susuki M."/>
            <person name="Suzuki K.-i.T."/>
            <person name="Hayashi T."/>
            <person name="Toyoda A."/>
            <person name="Oliveira C."/>
            <person name="Osipova E."/>
            <person name="Leigh N.D."/>
            <person name="Simon A."/>
            <person name="Yun M.H."/>
        </authorList>
    </citation>
    <scope>NUCLEOTIDE SEQUENCE</scope>
    <source>
        <strain evidence="1">20211129_DDA</strain>
        <tissue evidence="1">Liver</tissue>
    </source>
</reference>
<protein>
    <submittedName>
        <fullName evidence="1">Uncharacterized protein</fullName>
    </submittedName>
</protein>
<keyword evidence="2" id="KW-1185">Reference proteome</keyword>